<dbReference type="SUPFAM" id="SSF53955">
    <property type="entry name" value="Lysozyme-like"/>
    <property type="match status" value="1"/>
</dbReference>
<dbReference type="eggNOG" id="COG5009">
    <property type="taxonomic scope" value="Bacteria"/>
</dbReference>
<comment type="catalytic activity">
    <reaction evidence="17">
        <text>[GlcNAc-(1-&gt;4)-Mur2Ac(oyl-L-Ala-gamma-D-Glu-L-Lys-D-Ala-D-Ala)](n)-di-trans,octa-cis-undecaprenyl diphosphate + beta-D-GlcNAc-(1-&gt;4)-Mur2Ac(oyl-L-Ala-gamma-D-Glu-L-Lys-D-Ala-D-Ala)-di-trans,octa-cis-undecaprenyl diphosphate = [GlcNAc-(1-&gt;4)-Mur2Ac(oyl-L-Ala-gamma-D-Glu-L-Lys-D-Ala-D-Ala)](n+1)-di-trans,octa-cis-undecaprenyl diphosphate + di-trans,octa-cis-undecaprenyl diphosphate + H(+)</text>
        <dbReference type="Rhea" id="RHEA:23708"/>
        <dbReference type="Rhea" id="RHEA-COMP:9602"/>
        <dbReference type="Rhea" id="RHEA-COMP:9603"/>
        <dbReference type="ChEBI" id="CHEBI:15378"/>
        <dbReference type="ChEBI" id="CHEBI:58405"/>
        <dbReference type="ChEBI" id="CHEBI:60033"/>
        <dbReference type="ChEBI" id="CHEBI:78435"/>
        <dbReference type="EC" id="2.4.99.28"/>
    </reaction>
</comment>
<reference evidence="21" key="1">
    <citation type="journal article" date="2004" name="Environ. Microbiol.">
        <title>The genome of Desulfotalea psychrophila, a sulfate-reducing bacterium from permanently cold Arctic sediments.</title>
        <authorList>
            <person name="Rabus R."/>
            <person name="Ruepp A."/>
            <person name="Frickey T."/>
            <person name="Rattei T."/>
            <person name="Fartmann B."/>
            <person name="Stark M."/>
            <person name="Bauer M."/>
            <person name="Zibat A."/>
            <person name="Lombardot T."/>
            <person name="Becker I."/>
            <person name="Amann J."/>
            <person name="Gellner K."/>
            <person name="Teeling H."/>
            <person name="Leuschner W.D."/>
            <person name="Gloeckner F.-O."/>
            <person name="Lupas A.N."/>
            <person name="Amann R."/>
            <person name="Klenk H.-P."/>
        </authorList>
    </citation>
    <scope>NUCLEOTIDE SEQUENCE [LARGE SCALE GENOMIC DNA]</scope>
    <source>
        <strain evidence="21">DSM 12343 / LSv54</strain>
    </source>
</reference>
<evidence type="ECO:0000256" key="16">
    <source>
        <dbReference type="ARBA" id="ARBA00034000"/>
    </source>
</evidence>
<keyword evidence="12" id="KW-0573">Peptidoglycan synthesis</keyword>
<dbReference type="InterPro" id="IPR012338">
    <property type="entry name" value="Beta-lactam/transpept-like"/>
</dbReference>
<dbReference type="CAZy" id="GT51">
    <property type="family name" value="Glycosyltransferase Family 51"/>
</dbReference>
<feature type="domain" description="Glycosyl transferase family 51" evidence="19">
    <location>
        <begin position="33"/>
        <end position="187"/>
    </location>
</feature>
<comment type="catalytic activity">
    <reaction evidence="16">
        <text>Preferential cleavage: (Ac)2-L-Lys-D-Ala-|-D-Ala. Also transpeptidation of peptidyl-alanyl moieties that are N-acyl substituents of D-alanine.</text>
        <dbReference type="EC" id="3.4.16.4"/>
    </reaction>
</comment>
<keyword evidence="11" id="KW-0133">Cell shape</keyword>
<name>Q6AMM1_DESPS</name>
<dbReference type="AlphaFoldDB" id="Q6AMM1"/>
<evidence type="ECO:0000256" key="13">
    <source>
        <dbReference type="ARBA" id="ARBA00023136"/>
    </source>
</evidence>
<dbReference type="GO" id="GO:0005886">
    <property type="term" value="C:plasma membrane"/>
    <property type="evidence" value="ECO:0007669"/>
    <property type="project" value="UniProtKB-SubCell"/>
</dbReference>
<dbReference type="GO" id="GO:0008658">
    <property type="term" value="F:penicillin binding"/>
    <property type="evidence" value="ECO:0007669"/>
    <property type="project" value="InterPro"/>
</dbReference>
<evidence type="ECO:0000256" key="17">
    <source>
        <dbReference type="ARBA" id="ARBA00049902"/>
    </source>
</evidence>
<keyword evidence="13" id="KW-0472">Membrane</keyword>
<dbReference type="GO" id="GO:0009002">
    <property type="term" value="F:serine-type D-Ala-D-Ala carboxypeptidase activity"/>
    <property type="evidence" value="ECO:0007669"/>
    <property type="project" value="UniProtKB-EC"/>
</dbReference>
<dbReference type="Proteomes" id="UP000000602">
    <property type="component" value="Chromosome"/>
</dbReference>
<evidence type="ECO:0000259" key="19">
    <source>
        <dbReference type="Pfam" id="PF00912"/>
    </source>
</evidence>
<dbReference type="InterPro" id="IPR050396">
    <property type="entry name" value="Glycosyltr_51/Transpeptidase"/>
</dbReference>
<dbReference type="GO" id="GO:0009252">
    <property type="term" value="P:peptidoglycan biosynthetic process"/>
    <property type="evidence" value="ECO:0007669"/>
    <property type="project" value="UniProtKB-UniPathway"/>
</dbReference>
<dbReference type="PANTHER" id="PTHR32282:SF11">
    <property type="entry name" value="PENICILLIN-BINDING PROTEIN 1B"/>
    <property type="match status" value="1"/>
</dbReference>
<evidence type="ECO:0000256" key="8">
    <source>
        <dbReference type="ARBA" id="ARBA00022676"/>
    </source>
</evidence>
<dbReference type="Gene3D" id="1.10.3810.10">
    <property type="entry name" value="Biosynthetic peptidoglycan transglycosylase-like"/>
    <property type="match status" value="1"/>
</dbReference>
<dbReference type="GO" id="GO:0008360">
    <property type="term" value="P:regulation of cell shape"/>
    <property type="evidence" value="ECO:0007669"/>
    <property type="project" value="UniProtKB-KW"/>
</dbReference>
<keyword evidence="9" id="KW-0808">Transferase</keyword>
<evidence type="ECO:0000256" key="3">
    <source>
        <dbReference type="ARBA" id="ARBA00007090"/>
    </source>
</evidence>
<dbReference type="UniPathway" id="UPA00219"/>
<keyword evidence="8" id="KW-0328">Glycosyltransferase</keyword>
<evidence type="ECO:0000256" key="2">
    <source>
        <dbReference type="ARBA" id="ARBA00004752"/>
    </source>
</evidence>
<evidence type="ECO:0000256" key="7">
    <source>
        <dbReference type="ARBA" id="ARBA00022670"/>
    </source>
</evidence>
<comment type="pathway">
    <text evidence="2">Cell wall biogenesis; peptidoglycan biosynthesis.</text>
</comment>
<keyword evidence="15" id="KW-0961">Cell wall biogenesis/degradation</keyword>
<dbReference type="eggNOG" id="COG0744">
    <property type="taxonomic scope" value="Bacteria"/>
</dbReference>
<gene>
    <name evidence="20" type="ordered locus">DP1675</name>
</gene>
<dbReference type="GO" id="GO:0008955">
    <property type="term" value="F:peptidoglycan glycosyltransferase activity"/>
    <property type="evidence" value="ECO:0007669"/>
    <property type="project" value="UniProtKB-EC"/>
</dbReference>
<dbReference type="GO" id="GO:0030288">
    <property type="term" value="C:outer membrane-bounded periplasmic space"/>
    <property type="evidence" value="ECO:0007669"/>
    <property type="project" value="TreeGrafter"/>
</dbReference>
<comment type="similarity">
    <text evidence="4">In the N-terminal section; belongs to the glycosyltransferase 51 family.</text>
</comment>
<evidence type="ECO:0000313" key="21">
    <source>
        <dbReference type="Proteomes" id="UP000000602"/>
    </source>
</evidence>
<keyword evidence="10" id="KW-0378">Hydrolase</keyword>
<evidence type="ECO:0000256" key="10">
    <source>
        <dbReference type="ARBA" id="ARBA00022801"/>
    </source>
</evidence>
<evidence type="ECO:0000256" key="6">
    <source>
        <dbReference type="ARBA" id="ARBA00022645"/>
    </source>
</evidence>
<evidence type="ECO:0000256" key="11">
    <source>
        <dbReference type="ARBA" id="ARBA00022960"/>
    </source>
</evidence>
<evidence type="ECO:0000256" key="1">
    <source>
        <dbReference type="ARBA" id="ARBA00004236"/>
    </source>
</evidence>
<evidence type="ECO:0000256" key="12">
    <source>
        <dbReference type="ARBA" id="ARBA00022984"/>
    </source>
</evidence>
<evidence type="ECO:0000256" key="14">
    <source>
        <dbReference type="ARBA" id="ARBA00023268"/>
    </source>
</evidence>
<keyword evidence="14" id="KW-0511">Multifunctional enzyme</keyword>
<comment type="similarity">
    <text evidence="3">In the C-terminal section; belongs to the transpeptidase family.</text>
</comment>
<dbReference type="GO" id="GO:0006508">
    <property type="term" value="P:proteolysis"/>
    <property type="evidence" value="ECO:0007669"/>
    <property type="project" value="UniProtKB-KW"/>
</dbReference>
<evidence type="ECO:0000313" key="20">
    <source>
        <dbReference type="EMBL" id="CAG36404.1"/>
    </source>
</evidence>
<evidence type="ECO:0000256" key="4">
    <source>
        <dbReference type="ARBA" id="ARBA00007739"/>
    </source>
</evidence>
<accession>Q6AMM1</accession>
<evidence type="ECO:0000259" key="18">
    <source>
        <dbReference type="Pfam" id="PF00905"/>
    </source>
</evidence>
<evidence type="ECO:0000256" key="5">
    <source>
        <dbReference type="ARBA" id="ARBA00022475"/>
    </source>
</evidence>
<keyword evidence="5" id="KW-1003">Cell membrane</keyword>
<dbReference type="HOGENOM" id="CLU_009322_0_0_7"/>
<dbReference type="PANTHER" id="PTHR32282">
    <property type="entry name" value="BINDING PROTEIN TRANSPEPTIDASE, PUTATIVE-RELATED"/>
    <property type="match status" value="1"/>
</dbReference>
<sequence length="1075" mass="121218">MGQHALVSSLTKPIDNMSNTLIFHKILSMPSLPAEDNRFFDHFGFDVMGISRAMITNVRAGRIVQGGSTLTQQTAKNLFKRADRSIKEKLKELLFALRLEYHYSKEQIFEFYANQFYVSGNGHGLGIAARYYFNKSASELNLVESAFIAGSVKGPNYYNPFTKKTTESIEEAKKRANIRLAYVLRKMKKEGMIGEDEFNRALAEGVPFNKGQFGYELDYTMELVRDAVVLPQVTEALAAKGIDNISTSGVAIITSIDKDLQQKTLFGLRRHLSDLDVRLNGYQHNQVQEEIKALNYQGDLKLDQDAFLFGKVIKIETEDKTIKISVSFGPRIGQGVIDAKGLIPLTNALVQWRKNRWAQAKAKDRQALLEQIEVGDTLWVSVREIPETGVALLDLRKYPTVQGGALVSHAGSIKSVAGGSENRFYNRAIYAERPMGSTFKPFLFTAALQLGWNSAAPLNNSRNIFVYQGMPYYPRPDHISPYPQVSMSWAGTKSENVACIWLLYHLTDHLSKEEFYDLALHTGFSRTKASGGKESYRNFHKRIRDKYGIIVTRKSLQEAAYQQAISNIETDFLFENMEAEYKQIKGLQYGLGFKKFKEELAENKRATRAERRKEHRQLSTREKNEYTLREKLLDHSFLAAAKLKADLNLFKANIKEDNDIFDFFQKDTIIYSKPEEMPDLYLSSITGKYHFGYKLNDNEEFHPLSNGDIQRILVSMTSNEKHSFWQEIQLDEMLSVAAFDMLETESGFEYKKLSKKLPYDFEVLSKVRDFRVAVGLHYLISLAREMGIASQLEPVLSFPLGSNSITLLEAVSFYETIITGKAWSSSGKQDDKELAIIDRIESSEGDILFQAQSVEQKIVDAQTSLSVSNILENTVNLGTGRAAKKSVRLSSADEVINQELRDLNIPVPLLGKTGTANNYTNASFIGYVPGFDTNSKKITLENGYTIGVYTGYDNNKPMKHKTVRIAGSTGALPIWSTIANQLLLGHNYGDQLNLADLSFDGLKLSRPQLGQVSLAMNIKDGGLLTTPSRLANNRQPAIITFAREEGNRLKLEHYYRPFWQVKGETKDPLAKSALQ</sequence>
<dbReference type="Gene3D" id="3.40.710.10">
    <property type="entry name" value="DD-peptidase/beta-lactamase superfamily"/>
    <property type="match status" value="2"/>
</dbReference>
<proteinExistence type="inferred from homology"/>
<dbReference type="InterPro" id="IPR001264">
    <property type="entry name" value="Glyco_trans_51"/>
</dbReference>
<dbReference type="KEGG" id="dps:DP1675"/>
<keyword evidence="7" id="KW-0645">Protease</keyword>
<feature type="domain" description="Penicillin-binding protein transpeptidase" evidence="18">
    <location>
        <begin position="405"/>
        <end position="567"/>
    </location>
</feature>
<dbReference type="Pfam" id="PF00912">
    <property type="entry name" value="Transgly"/>
    <property type="match status" value="1"/>
</dbReference>
<dbReference type="EMBL" id="CR522870">
    <property type="protein sequence ID" value="CAG36404.1"/>
    <property type="molecule type" value="Genomic_DNA"/>
</dbReference>
<comment type="subcellular location">
    <subcellularLocation>
        <location evidence="1">Cell membrane</location>
    </subcellularLocation>
</comment>
<keyword evidence="6" id="KW-0121">Carboxypeptidase</keyword>
<dbReference type="SUPFAM" id="SSF56601">
    <property type="entry name" value="beta-lactamase/transpeptidase-like"/>
    <property type="match status" value="2"/>
</dbReference>
<evidence type="ECO:0000256" key="9">
    <source>
        <dbReference type="ARBA" id="ARBA00022679"/>
    </source>
</evidence>
<dbReference type="InterPro" id="IPR001460">
    <property type="entry name" value="PCN-bd_Tpept"/>
</dbReference>
<organism evidence="20 21">
    <name type="scientific">Desulfotalea psychrophila (strain LSv54 / DSM 12343)</name>
    <dbReference type="NCBI Taxonomy" id="177439"/>
    <lineage>
        <taxon>Bacteria</taxon>
        <taxon>Pseudomonadati</taxon>
        <taxon>Thermodesulfobacteriota</taxon>
        <taxon>Desulfobulbia</taxon>
        <taxon>Desulfobulbales</taxon>
        <taxon>Desulfocapsaceae</taxon>
        <taxon>Desulfotalea</taxon>
    </lineage>
</organism>
<dbReference type="InterPro" id="IPR036950">
    <property type="entry name" value="PBP_transglycosylase"/>
</dbReference>
<evidence type="ECO:0000256" key="15">
    <source>
        <dbReference type="ARBA" id="ARBA00023316"/>
    </source>
</evidence>
<dbReference type="GO" id="GO:0071555">
    <property type="term" value="P:cell wall organization"/>
    <property type="evidence" value="ECO:0007669"/>
    <property type="project" value="UniProtKB-KW"/>
</dbReference>
<dbReference type="STRING" id="177439.DP1675"/>
<protein>
    <submittedName>
        <fullName evidence="20">Related to penicillin-binding protein 1A</fullName>
    </submittedName>
</protein>
<dbReference type="InterPro" id="IPR023346">
    <property type="entry name" value="Lysozyme-like_dom_sf"/>
</dbReference>
<keyword evidence="21" id="KW-1185">Reference proteome</keyword>
<dbReference type="Pfam" id="PF00905">
    <property type="entry name" value="Transpeptidase"/>
    <property type="match status" value="1"/>
</dbReference>